<dbReference type="SUPFAM" id="SSF53041">
    <property type="entry name" value="Resolvase-like"/>
    <property type="match status" value="1"/>
</dbReference>
<evidence type="ECO:0000313" key="4">
    <source>
        <dbReference type="Proteomes" id="UP000182192"/>
    </source>
</evidence>
<evidence type="ECO:0000259" key="1">
    <source>
        <dbReference type="PROSITE" id="PS51736"/>
    </source>
</evidence>
<dbReference type="InterPro" id="IPR006119">
    <property type="entry name" value="Resolv_N"/>
</dbReference>
<feature type="domain" description="Recombinase" evidence="2">
    <location>
        <begin position="176"/>
        <end position="301"/>
    </location>
</feature>
<reference evidence="3 4" key="1">
    <citation type="submission" date="2016-10" db="EMBL/GenBank/DDBJ databases">
        <authorList>
            <person name="de Groot N.N."/>
        </authorList>
    </citation>
    <scope>NUCLEOTIDE SEQUENCE [LARGE SCALE GENOMIC DNA]</scope>
    <source>
        <strain evidence="3 4">AR67</strain>
    </source>
</reference>
<dbReference type="Proteomes" id="UP000182192">
    <property type="component" value="Unassembled WGS sequence"/>
</dbReference>
<evidence type="ECO:0000313" key="3">
    <source>
        <dbReference type="EMBL" id="SFD20728.1"/>
    </source>
</evidence>
<feature type="domain" description="Resolvase/invertase-type recombinase catalytic" evidence="1">
    <location>
        <begin position="20"/>
        <end position="168"/>
    </location>
</feature>
<dbReference type="PANTHER" id="PTHR30461">
    <property type="entry name" value="DNA-INVERTASE FROM LAMBDOID PROPHAGE"/>
    <property type="match status" value="1"/>
</dbReference>
<dbReference type="Pfam" id="PF13408">
    <property type="entry name" value="Zn_ribbon_recom"/>
    <property type="match status" value="1"/>
</dbReference>
<gene>
    <name evidence="3" type="ORF">SAMN02910406_03385</name>
</gene>
<name>A0A1I1QLK9_RUMAL</name>
<accession>A0A1I1QLK9</accession>
<dbReference type="Gene3D" id="3.90.1750.20">
    <property type="entry name" value="Putative Large Serine Recombinase, Chain B, Domain 2"/>
    <property type="match status" value="1"/>
</dbReference>
<dbReference type="PROSITE" id="PS51736">
    <property type="entry name" value="RECOMBINASES_3"/>
    <property type="match status" value="1"/>
</dbReference>
<dbReference type="PROSITE" id="PS51737">
    <property type="entry name" value="RECOMBINASE_DNA_BIND"/>
    <property type="match status" value="1"/>
</dbReference>
<dbReference type="InterPro" id="IPR050639">
    <property type="entry name" value="SSR_resolvase"/>
</dbReference>
<dbReference type="PANTHER" id="PTHR30461:SF23">
    <property type="entry name" value="DNA RECOMBINASE-RELATED"/>
    <property type="match status" value="1"/>
</dbReference>
<organism evidence="3 4">
    <name type="scientific">Ruminococcus albus</name>
    <dbReference type="NCBI Taxonomy" id="1264"/>
    <lineage>
        <taxon>Bacteria</taxon>
        <taxon>Bacillati</taxon>
        <taxon>Bacillota</taxon>
        <taxon>Clostridia</taxon>
        <taxon>Eubacteriales</taxon>
        <taxon>Oscillospiraceae</taxon>
        <taxon>Ruminococcus</taxon>
    </lineage>
</organism>
<sequence length="512" mass="59468">MATVTIIKPTIDTSMIRKIRCAAYCRVSSSSDDQLHSYSTQVKYYSEMFNDSDTEELVDIYADKGITGTSEEKRDEFKRLINDCKRGKIDRIYTKSISRFARNTKDCLKNLRQLKSLGISVFFEKESIDTSDVSDEMMITLLGGLAQEESTSISQNMRWSIRKRMANGTFEQGVAQYGYTKVDGKIVIDQETSKIVKDIFKWYLEGIGATSIARILNDKGILTGMNEIAWTHRMVIYVLTNEKYAGDTLIQKTFTTEVLPVKRHINRGERDKYYISNTHEPIISRVDFDKVQEILSEQKEKYYVAAKEKHPLGSMIKCSYCNKTYRRKNSNGKYYWSCITHDSQADLCPAHMILEKRIYDAFIKLCNKLIIHSGDILIPLRHELKELYSTKYSSNSVVMDLRRDISEINEQKHVISRLRTKGFLDEKKYNEQLLVLENKHSKIKHELAKLSNSEREDDTLEQLDTLIDCFENRSIMTEFDKEIFGIIVEKIIVKENDLEFYLISGLRFSETI</sequence>
<dbReference type="Pfam" id="PF07508">
    <property type="entry name" value="Recombinase"/>
    <property type="match status" value="1"/>
</dbReference>
<dbReference type="InterPro" id="IPR038109">
    <property type="entry name" value="DNA_bind_recomb_sf"/>
</dbReference>
<dbReference type="OrthoDB" id="1839742at2"/>
<dbReference type="SMART" id="SM00857">
    <property type="entry name" value="Resolvase"/>
    <property type="match status" value="1"/>
</dbReference>
<dbReference type="InterPro" id="IPR025827">
    <property type="entry name" value="Zn_ribbon_recom_dom"/>
</dbReference>
<dbReference type="Gene3D" id="3.40.50.1390">
    <property type="entry name" value="Resolvase, N-terminal catalytic domain"/>
    <property type="match status" value="1"/>
</dbReference>
<dbReference type="CDD" id="cd00338">
    <property type="entry name" value="Ser_Recombinase"/>
    <property type="match status" value="1"/>
</dbReference>
<dbReference type="InterPro" id="IPR011109">
    <property type="entry name" value="DNA_bind_recombinase_dom"/>
</dbReference>
<evidence type="ECO:0000259" key="2">
    <source>
        <dbReference type="PROSITE" id="PS51737"/>
    </source>
</evidence>
<dbReference type="RefSeq" id="WP_074963160.1">
    <property type="nucleotide sequence ID" value="NZ_FOKQ01000047.1"/>
</dbReference>
<dbReference type="Pfam" id="PF00239">
    <property type="entry name" value="Resolvase"/>
    <property type="match status" value="1"/>
</dbReference>
<dbReference type="GO" id="GO:0003677">
    <property type="term" value="F:DNA binding"/>
    <property type="evidence" value="ECO:0007669"/>
    <property type="project" value="InterPro"/>
</dbReference>
<dbReference type="AlphaFoldDB" id="A0A1I1QLK9"/>
<dbReference type="EMBL" id="FOKQ01000047">
    <property type="protein sequence ID" value="SFD20728.1"/>
    <property type="molecule type" value="Genomic_DNA"/>
</dbReference>
<protein>
    <submittedName>
        <fullName evidence="3">Site-specific DNA recombinase</fullName>
    </submittedName>
</protein>
<dbReference type="GO" id="GO:0000150">
    <property type="term" value="F:DNA strand exchange activity"/>
    <property type="evidence" value="ECO:0007669"/>
    <property type="project" value="InterPro"/>
</dbReference>
<dbReference type="InterPro" id="IPR036162">
    <property type="entry name" value="Resolvase-like_N_sf"/>
</dbReference>
<proteinExistence type="predicted"/>